<evidence type="ECO:0000256" key="1">
    <source>
        <dbReference type="SAM" id="Phobius"/>
    </source>
</evidence>
<dbReference type="AlphaFoldDB" id="A0A161RTJ8"/>
<dbReference type="RefSeq" id="WP_066242983.1">
    <property type="nucleotide sequence ID" value="NZ_LRFC01000034.1"/>
</dbReference>
<comment type="caution">
    <text evidence="2">The sequence shown here is derived from an EMBL/GenBank/DDBJ whole genome shotgun (WGS) entry which is preliminary data.</text>
</comment>
<evidence type="ECO:0000313" key="2">
    <source>
        <dbReference type="EMBL" id="KZE64816.1"/>
    </source>
</evidence>
<organism evidence="2 3">
    <name type="scientific">Fictibacillus phosphorivorans</name>
    <dbReference type="NCBI Taxonomy" id="1221500"/>
    <lineage>
        <taxon>Bacteria</taxon>
        <taxon>Bacillati</taxon>
        <taxon>Bacillota</taxon>
        <taxon>Bacilli</taxon>
        <taxon>Bacillales</taxon>
        <taxon>Fictibacillaceae</taxon>
        <taxon>Fictibacillus</taxon>
    </lineage>
</organism>
<protein>
    <submittedName>
        <fullName evidence="2">Uncharacterized protein</fullName>
    </submittedName>
</protein>
<keyword evidence="3" id="KW-1185">Reference proteome</keyword>
<feature type="transmembrane region" description="Helical" evidence="1">
    <location>
        <begin position="38"/>
        <end position="60"/>
    </location>
</feature>
<accession>A0A161RTJ8</accession>
<evidence type="ECO:0000313" key="3">
    <source>
        <dbReference type="Proteomes" id="UP000076567"/>
    </source>
</evidence>
<keyword evidence="1" id="KW-1133">Transmembrane helix</keyword>
<gene>
    <name evidence="2" type="ORF">AWM68_09155</name>
</gene>
<name>A0A161RTJ8_9BACL</name>
<proteinExistence type="predicted"/>
<keyword evidence="1" id="KW-0812">Transmembrane</keyword>
<sequence length="236" mass="26297">MSIIVMLIPILFFVVITMGIGTYMVRSNNKRSGGLRKIKWLLGGYTLVLLLATAFSVTLLPEHVTEGKMVTRSEMDKVQAAQSKIIDRAFAGKLENVKGAFLEKENWSFPFKGSTLDINMIDKEMYGIMVFVEKKKINGVVEATHYYGKSYIDGMDFTDKIESPSLAVDGKTLSIKAPKMLEVSFTKFSEGFAFSQFSGTRNAFEDHHTSVMGNDFILLSVPSDLNITGDVNFVNE</sequence>
<dbReference type="OrthoDB" id="2455517at2"/>
<feature type="transmembrane region" description="Helical" evidence="1">
    <location>
        <begin position="6"/>
        <end position="26"/>
    </location>
</feature>
<dbReference type="EMBL" id="LRFC01000034">
    <property type="protein sequence ID" value="KZE64816.1"/>
    <property type="molecule type" value="Genomic_DNA"/>
</dbReference>
<keyword evidence="1" id="KW-0472">Membrane</keyword>
<dbReference type="Proteomes" id="UP000076567">
    <property type="component" value="Unassembled WGS sequence"/>
</dbReference>
<reference evidence="3" key="1">
    <citation type="submission" date="2016-01" db="EMBL/GenBank/DDBJ databases">
        <title>Draft genome of Chromobacterium sp. F49.</title>
        <authorList>
            <person name="Hong K.W."/>
        </authorList>
    </citation>
    <scope>NUCLEOTIDE SEQUENCE [LARGE SCALE GENOMIC DNA]</scope>
    <source>
        <strain evidence="3">P7IIIA</strain>
    </source>
</reference>